<sequence length="189" mass="20468">MSDAHTHSNADFNFAVPDAITFDQAIDLTHSLLAQIEAGSLPDSAIEATLAKLVSSENGARGFFVTYLTDDRPLADQPSPAVVNALKTSAEIVAELLVKNLAMSTAMGLAHRRNHNETMANGSDRVQQRTTQLIQLVQLPQVAEKASQLQQSASTGAGPYQPFLDRWGYDAEQRLAIQQAMERAIHSPT</sequence>
<dbReference type="RefSeq" id="WP_268611139.1">
    <property type="nucleotide sequence ID" value="NZ_CP113797.1"/>
</dbReference>
<organism evidence="1 2">
    <name type="scientific">Thermocoleostomius sinensis A174</name>
    <dbReference type="NCBI Taxonomy" id="2016057"/>
    <lineage>
        <taxon>Bacteria</taxon>
        <taxon>Bacillati</taxon>
        <taxon>Cyanobacteriota</taxon>
        <taxon>Cyanophyceae</taxon>
        <taxon>Oculatellales</taxon>
        <taxon>Oculatellaceae</taxon>
        <taxon>Thermocoleostomius</taxon>
    </lineage>
</organism>
<dbReference type="PIRSF" id="PIRSF020893">
    <property type="entry name" value="UCP020893"/>
    <property type="match status" value="1"/>
</dbReference>
<accession>A0A9E8ZG65</accession>
<proteinExistence type="predicted"/>
<reference evidence="1" key="1">
    <citation type="submission" date="2022-12" db="EMBL/GenBank/DDBJ databases">
        <title>Polyphasic identification of a Novel Hot-Spring Cyanobacterium Ocullathermofonsia sinensis gen nov. sp. nov. and Genomic Insights on its Adaptations to the Thermal Habitat.</title>
        <authorList>
            <person name="Daroch M."/>
            <person name="Tang J."/>
            <person name="Jiang Y."/>
        </authorList>
    </citation>
    <scope>NUCLEOTIDE SEQUENCE</scope>
    <source>
        <strain evidence="1">PKUAC-SCTA174</strain>
    </source>
</reference>
<name>A0A9E8ZG65_9CYAN</name>
<evidence type="ECO:0000313" key="1">
    <source>
        <dbReference type="EMBL" id="WAL61182.1"/>
    </source>
</evidence>
<dbReference type="EMBL" id="CP113797">
    <property type="protein sequence ID" value="WAL61182.1"/>
    <property type="molecule type" value="Genomic_DNA"/>
</dbReference>
<dbReference type="Proteomes" id="UP001163152">
    <property type="component" value="Chromosome"/>
</dbReference>
<dbReference type="AlphaFoldDB" id="A0A9E8ZG65"/>
<dbReference type="InterPro" id="IPR016780">
    <property type="entry name" value="UCP020893"/>
</dbReference>
<gene>
    <name evidence="1" type="ORF">OXH18_04050</name>
</gene>
<protein>
    <submittedName>
        <fullName evidence="1">Uncharacterized protein</fullName>
    </submittedName>
</protein>
<dbReference type="KEGG" id="tsin:OXH18_04050"/>
<keyword evidence="2" id="KW-1185">Reference proteome</keyword>
<evidence type="ECO:0000313" key="2">
    <source>
        <dbReference type="Proteomes" id="UP001163152"/>
    </source>
</evidence>